<dbReference type="RefSeq" id="WP_248353949.1">
    <property type="nucleotide sequence ID" value="NZ_AP025591.1"/>
</dbReference>
<proteinExistence type="predicted"/>
<dbReference type="Proteomes" id="UP001162891">
    <property type="component" value="Chromosome"/>
</dbReference>
<gene>
    <name evidence="1" type="ORF">AMOR_42890</name>
</gene>
<sequence length="257" mass="26760">MTRLALEIAGVRVDLRGAEGPPALAARYGPFQREAGRADATIELVGGPDAPPDAPPRVVERAGRWTIQGRDDLGHLDVAAGAGVVALDRRVNALDAFVRALVSRHVLARGGVLVHAAALRVGGAAHLVPGSSGAGKSTLASLARDGIADELAAVLPRPDGALLVHGTPWWRGDPRPAPLAAVYALAWDIERVEELPRRDALRHVATHLALPVDDPSARAAAFAAAGRIAAAAPFRRLSFRRDSDVDALLRRAGSAAA</sequence>
<dbReference type="SUPFAM" id="SSF53795">
    <property type="entry name" value="PEP carboxykinase-like"/>
    <property type="match status" value="1"/>
</dbReference>
<dbReference type="Gene3D" id="3.40.50.300">
    <property type="entry name" value="P-loop containing nucleotide triphosphate hydrolases"/>
    <property type="match status" value="1"/>
</dbReference>
<dbReference type="EMBL" id="AP025591">
    <property type="protein sequence ID" value="BDG05293.1"/>
    <property type="molecule type" value="Genomic_DNA"/>
</dbReference>
<evidence type="ECO:0000313" key="1">
    <source>
        <dbReference type="EMBL" id="BDG05293.1"/>
    </source>
</evidence>
<keyword evidence="2" id="KW-1185">Reference proteome</keyword>
<reference evidence="2" key="1">
    <citation type="journal article" date="2022" name="Int. J. Syst. Evol. Microbiol.">
        <title>Anaeromyxobacter oryzae sp. nov., Anaeromyxobacter diazotrophicus sp. nov. and Anaeromyxobacter paludicola sp. nov., isolated from paddy soils.</title>
        <authorList>
            <person name="Itoh H."/>
            <person name="Xu Z."/>
            <person name="Mise K."/>
            <person name="Masuda Y."/>
            <person name="Ushijima N."/>
            <person name="Hayakawa C."/>
            <person name="Shiratori Y."/>
            <person name="Senoo K."/>
        </authorList>
    </citation>
    <scope>NUCLEOTIDE SEQUENCE [LARGE SCALE GENOMIC DNA]</scope>
    <source>
        <strain evidence="2">Red232</strain>
    </source>
</reference>
<accession>A0ABN6N0B7</accession>
<name>A0ABN6N0B7_9BACT</name>
<evidence type="ECO:0000313" key="2">
    <source>
        <dbReference type="Proteomes" id="UP001162891"/>
    </source>
</evidence>
<dbReference type="InterPro" id="IPR027417">
    <property type="entry name" value="P-loop_NTPase"/>
</dbReference>
<evidence type="ECO:0008006" key="3">
    <source>
        <dbReference type="Google" id="ProtNLM"/>
    </source>
</evidence>
<organism evidence="1 2">
    <name type="scientific">Anaeromyxobacter oryzae</name>
    <dbReference type="NCBI Taxonomy" id="2918170"/>
    <lineage>
        <taxon>Bacteria</taxon>
        <taxon>Pseudomonadati</taxon>
        <taxon>Myxococcota</taxon>
        <taxon>Myxococcia</taxon>
        <taxon>Myxococcales</taxon>
        <taxon>Cystobacterineae</taxon>
        <taxon>Anaeromyxobacteraceae</taxon>
        <taxon>Anaeromyxobacter</taxon>
    </lineage>
</organism>
<protein>
    <recommendedName>
        <fullName evidence="3">Hpr(Ser) kinase/phosphatase</fullName>
    </recommendedName>
</protein>